<dbReference type="EMBL" id="CAXLJM020000046">
    <property type="protein sequence ID" value="CAL8111520.1"/>
    <property type="molecule type" value="Genomic_DNA"/>
</dbReference>
<dbReference type="PANTHER" id="PTHR46512:SF10">
    <property type="entry name" value="FK506-BINDING PROTEIN-LIKE"/>
    <property type="match status" value="1"/>
</dbReference>
<dbReference type="InterPro" id="IPR019734">
    <property type="entry name" value="TPR_rpt"/>
</dbReference>
<feature type="repeat" description="TPR" evidence="1">
    <location>
        <begin position="226"/>
        <end position="259"/>
    </location>
</feature>
<dbReference type="PROSITE" id="PS50005">
    <property type="entry name" value="TPR"/>
    <property type="match status" value="2"/>
</dbReference>
<feature type="repeat" description="TPR" evidence="1">
    <location>
        <begin position="192"/>
        <end position="225"/>
    </location>
</feature>
<sequence length="289" mass="32760">MSFKYQSEDGEVELTELSPLRDIKTLEYGTPHEGSTCSFELLNLSYFSTGQNQTDEGIQLAISNYLSQNESETINKTVTIGFTSVSDMDRLLDVCLTKLHVGETGQFSVKCSRSKSACNITLKLISIEDSKELHELNSEQVDKAASCLKDQGVELFSKGFVIDAFYKFSKASKYIHLVNPRCRHIHQVKLVSTLQSNMASCHVKVGNWEDAIDLCNMVLEKDPNNVKVLYRRGWSFIEIQEYEKANDDLLKAKELDPGNQAVRNKLTLLDEKKKVLDQKYAQAMKKFFS</sequence>
<organism evidence="2 3">
    <name type="scientific">Orchesella dallaii</name>
    <dbReference type="NCBI Taxonomy" id="48710"/>
    <lineage>
        <taxon>Eukaryota</taxon>
        <taxon>Metazoa</taxon>
        <taxon>Ecdysozoa</taxon>
        <taxon>Arthropoda</taxon>
        <taxon>Hexapoda</taxon>
        <taxon>Collembola</taxon>
        <taxon>Entomobryomorpha</taxon>
        <taxon>Entomobryoidea</taxon>
        <taxon>Orchesellidae</taxon>
        <taxon>Orchesellinae</taxon>
        <taxon>Orchesella</taxon>
    </lineage>
</organism>
<dbReference type="InterPro" id="IPR011990">
    <property type="entry name" value="TPR-like_helical_dom_sf"/>
</dbReference>
<dbReference type="Gene3D" id="1.25.40.10">
    <property type="entry name" value="Tetratricopeptide repeat domain"/>
    <property type="match status" value="1"/>
</dbReference>
<dbReference type="Proteomes" id="UP001642540">
    <property type="component" value="Unassembled WGS sequence"/>
</dbReference>
<evidence type="ECO:0000256" key="1">
    <source>
        <dbReference type="PROSITE-ProRule" id="PRU00339"/>
    </source>
</evidence>
<dbReference type="InterPro" id="IPR050754">
    <property type="entry name" value="FKBP4/5/8-like"/>
</dbReference>
<accession>A0ABP1QXN8</accession>
<keyword evidence="1" id="KW-0802">TPR repeat</keyword>
<name>A0ABP1QXN8_9HEXA</name>
<proteinExistence type="predicted"/>
<evidence type="ECO:0000313" key="2">
    <source>
        <dbReference type="EMBL" id="CAL8111520.1"/>
    </source>
</evidence>
<comment type="caution">
    <text evidence="2">The sequence shown here is derived from an EMBL/GenBank/DDBJ whole genome shotgun (WGS) entry which is preliminary data.</text>
</comment>
<evidence type="ECO:0000313" key="3">
    <source>
        <dbReference type="Proteomes" id="UP001642540"/>
    </source>
</evidence>
<protein>
    <recommendedName>
        <fullName evidence="4">BDBT FKBP like N-terminal domain-containing protein</fullName>
    </recommendedName>
</protein>
<evidence type="ECO:0008006" key="4">
    <source>
        <dbReference type="Google" id="ProtNLM"/>
    </source>
</evidence>
<dbReference type="Pfam" id="PF13174">
    <property type="entry name" value="TPR_6"/>
    <property type="match status" value="1"/>
</dbReference>
<keyword evidence="3" id="KW-1185">Reference proteome</keyword>
<dbReference type="PANTHER" id="PTHR46512">
    <property type="entry name" value="PEPTIDYLPROLYL ISOMERASE"/>
    <property type="match status" value="1"/>
</dbReference>
<dbReference type="SUPFAM" id="SSF48452">
    <property type="entry name" value="TPR-like"/>
    <property type="match status" value="1"/>
</dbReference>
<gene>
    <name evidence="2" type="ORF">ODALV1_LOCUS15113</name>
</gene>
<dbReference type="SMART" id="SM00028">
    <property type="entry name" value="TPR"/>
    <property type="match status" value="2"/>
</dbReference>
<reference evidence="2 3" key="1">
    <citation type="submission" date="2024-08" db="EMBL/GenBank/DDBJ databases">
        <authorList>
            <person name="Cucini C."/>
            <person name="Frati F."/>
        </authorList>
    </citation>
    <scope>NUCLEOTIDE SEQUENCE [LARGE SCALE GENOMIC DNA]</scope>
</reference>